<evidence type="ECO:0000256" key="1">
    <source>
        <dbReference type="SAM" id="Phobius"/>
    </source>
</evidence>
<feature type="transmembrane region" description="Helical" evidence="1">
    <location>
        <begin position="12"/>
        <end position="31"/>
    </location>
</feature>
<feature type="transmembrane region" description="Helical" evidence="1">
    <location>
        <begin position="51"/>
        <end position="73"/>
    </location>
</feature>
<evidence type="ECO:0000313" key="3">
    <source>
        <dbReference type="Proteomes" id="UP000230233"/>
    </source>
</evidence>
<accession>A0A2G5TXH4</accession>
<sequence length="238" mass="27955">MSTIKEDPFCHNHTFVIFFLFFDVFTFFPFFEYSGCTNWSRIPEYRILVTTVLSITLALICFMIVIKFVAWMLKRSKKGKKINEKYDKSSGKVDSYDKCQLLFGYYSMTFLTILLQVSIWWVDYDNDLGFFAAVIYYILSLAIHIIFIFGPAYQYEFKYLPEQVLWGYGIILFSTLVTLPSNGYPGCLRHFFLNIMLAIFITELQCVQNDRIVINDQEDSEDMENARDCSGMPINFHC</sequence>
<organism evidence="2 3">
    <name type="scientific">Caenorhabditis nigoni</name>
    <dbReference type="NCBI Taxonomy" id="1611254"/>
    <lineage>
        <taxon>Eukaryota</taxon>
        <taxon>Metazoa</taxon>
        <taxon>Ecdysozoa</taxon>
        <taxon>Nematoda</taxon>
        <taxon>Chromadorea</taxon>
        <taxon>Rhabditida</taxon>
        <taxon>Rhabditina</taxon>
        <taxon>Rhabditomorpha</taxon>
        <taxon>Rhabditoidea</taxon>
        <taxon>Rhabditidae</taxon>
        <taxon>Peloderinae</taxon>
        <taxon>Caenorhabditis</taxon>
    </lineage>
</organism>
<comment type="caution">
    <text evidence="2">The sequence shown here is derived from an EMBL/GenBank/DDBJ whole genome shotgun (WGS) entry which is preliminary data.</text>
</comment>
<feature type="transmembrane region" description="Helical" evidence="1">
    <location>
        <begin position="165"/>
        <end position="184"/>
    </location>
</feature>
<reference evidence="3" key="1">
    <citation type="submission" date="2017-10" db="EMBL/GenBank/DDBJ databases">
        <title>Rapid genome shrinkage in a self-fertile nematode reveals novel sperm competition proteins.</title>
        <authorList>
            <person name="Yin D."/>
            <person name="Schwarz E.M."/>
            <person name="Thomas C.G."/>
            <person name="Felde R.L."/>
            <person name="Korf I.F."/>
            <person name="Cutter A.D."/>
            <person name="Schartner C.M."/>
            <person name="Ralston E.J."/>
            <person name="Meyer B.J."/>
            <person name="Haag E.S."/>
        </authorList>
    </citation>
    <scope>NUCLEOTIDE SEQUENCE [LARGE SCALE GENOMIC DNA]</scope>
    <source>
        <strain evidence="3">JU1422</strain>
    </source>
</reference>
<dbReference type="AlphaFoldDB" id="A0A2G5TXH4"/>
<gene>
    <name evidence="2" type="primary">Cnig_chr_IV.g12483</name>
    <name evidence="2" type="ORF">B9Z55_012483</name>
</gene>
<name>A0A2G5TXH4_9PELO</name>
<evidence type="ECO:0000313" key="2">
    <source>
        <dbReference type="EMBL" id="PIC31964.1"/>
    </source>
</evidence>
<dbReference type="Proteomes" id="UP000230233">
    <property type="component" value="Chromosome IV"/>
</dbReference>
<keyword evidence="1" id="KW-0472">Membrane</keyword>
<feature type="transmembrane region" description="Helical" evidence="1">
    <location>
        <begin position="102"/>
        <end position="122"/>
    </location>
</feature>
<feature type="transmembrane region" description="Helical" evidence="1">
    <location>
        <begin position="128"/>
        <end position="153"/>
    </location>
</feature>
<proteinExistence type="predicted"/>
<keyword evidence="1" id="KW-0812">Transmembrane</keyword>
<keyword evidence="1" id="KW-1133">Transmembrane helix</keyword>
<keyword evidence="3" id="KW-1185">Reference proteome</keyword>
<protein>
    <submittedName>
        <fullName evidence="2">Uncharacterized protein</fullName>
    </submittedName>
</protein>
<dbReference type="EMBL" id="PDUG01000004">
    <property type="protein sequence ID" value="PIC31964.1"/>
    <property type="molecule type" value="Genomic_DNA"/>
</dbReference>